<dbReference type="EMBL" id="CDMZ01002732">
    <property type="protein sequence ID" value="CEM43638.1"/>
    <property type="molecule type" value="Genomic_DNA"/>
</dbReference>
<dbReference type="AlphaFoldDB" id="A0A0G4HI26"/>
<proteinExistence type="predicted"/>
<feature type="region of interest" description="Disordered" evidence="1">
    <location>
        <begin position="621"/>
        <end position="648"/>
    </location>
</feature>
<organism evidence="2">
    <name type="scientific">Chromera velia CCMP2878</name>
    <dbReference type="NCBI Taxonomy" id="1169474"/>
    <lineage>
        <taxon>Eukaryota</taxon>
        <taxon>Sar</taxon>
        <taxon>Alveolata</taxon>
        <taxon>Colpodellida</taxon>
        <taxon>Chromeraceae</taxon>
        <taxon>Chromera</taxon>
    </lineage>
</organism>
<feature type="region of interest" description="Disordered" evidence="1">
    <location>
        <begin position="342"/>
        <end position="361"/>
    </location>
</feature>
<feature type="compositionally biased region" description="Polar residues" evidence="1">
    <location>
        <begin position="634"/>
        <end position="644"/>
    </location>
</feature>
<reference evidence="2" key="1">
    <citation type="submission" date="2014-11" db="EMBL/GenBank/DDBJ databases">
        <authorList>
            <person name="Otto D Thomas"/>
            <person name="Naeem Raeece"/>
        </authorList>
    </citation>
    <scope>NUCLEOTIDE SEQUENCE</scope>
</reference>
<evidence type="ECO:0000313" key="2">
    <source>
        <dbReference type="EMBL" id="CEM43638.1"/>
    </source>
</evidence>
<feature type="region of interest" description="Disordered" evidence="1">
    <location>
        <begin position="579"/>
        <end position="604"/>
    </location>
</feature>
<accession>A0A0G4HI26</accession>
<protein>
    <submittedName>
        <fullName evidence="2">Uncharacterized protein</fullName>
    </submittedName>
</protein>
<name>A0A0G4HI26_9ALVE</name>
<evidence type="ECO:0000256" key="1">
    <source>
        <dbReference type="SAM" id="MobiDB-lite"/>
    </source>
</evidence>
<dbReference type="VEuPathDB" id="CryptoDB:Cvel_27697"/>
<gene>
    <name evidence="2" type="ORF">Cvel_27697</name>
</gene>
<sequence length="737" mass="80792">MQLEHIKEGEPEASRFWEESAHEVEAYVLPAACRLFELCKSFTELGAYTYMKREMSERALTTMRTELSRGITTLGQRCSMSVTAFHLSVINMERYMESYDKKRATETGIPLELFPVDWKLLWVTIVDLTEKVWEDEFIQSLFLRCSAERAMKTHWSPETQLDLQFEICDTFMWKFHLESSVFEKKQKEYTKLMKQRGDAEFLTILRNTLGRQSHHRTPSACHQVPRPIHPLTPTCIRGGGGAGSRHQRSNGALLTTLAPLPRCPTPPILTSPPLHNTEREPPKGSQLTIPAATHRKVPIGAVVSSGNPSSFVSVPPLPLDLSRVFPKGQIMGLTVLPGSHPAPPPAAHSFHHRAPSTARPQHRQPMQKANNLALFSAREIHGGTNDSFRFRNPESVLGGTDRNVSFAPYVPPTVDAQTSARAYTNSLSPAHAPPFSTMLPPLNATLEDVTRRSVLTVRRNPDPSPPPMQTKTNPHFPLPVSVRLSQAEALSTYLPATCQPTKIVHRAGFDSRKPSMATLSTLATGTTTIQTSRTVEGLAKATLPSAMPPPTMKRAIPPSRFVCLEPQASVTARTLQISPHPSIVSPPATQQTHPPPQQPPSLSTCRQHIISATCASLPLQLPQGGRGNGHAVATSRTSQDGSQTVASISPSIPPPVAPPPLVAAPPPAPPFDPYCFAPPVGMHVRVQHGPLPMPPQHFHFGGVPLPAPHAHAVPAWQVHPHWHPASTFPAQHSSFVR</sequence>